<organism evidence="2">
    <name type="scientific">Xenopus tropicalis</name>
    <name type="common">Western clawed frog</name>
    <name type="synonym">Silurana tropicalis</name>
    <dbReference type="NCBI Taxonomy" id="8364"/>
    <lineage>
        <taxon>Eukaryota</taxon>
        <taxon>Metazoa</taxon>
        <taxon>Chordata</taxon>
        <taxon>Craniata</taxon>
        <taxon>Vertebrata</taxon>
        <taxon>Euteleostomi</taxon>
        <taxon>Amphibia</taxon>
        <taxon>Batrachia</taxon>
        <taxon>Anura</taxon>
        <taxon>Pipoidea</taxon>
        <taxon>Pipidae</taxon>
        <taxon>Xenopodinae</taxon>
        <taxon>Xenopus</taxon>
        <taxon>Silurana</taxon>
    </lineage>
</organism>
<keyword evidence="1" id="KW-1133">Transmembrane helix</keyword>
<dbReference type="AlphaFoldDB" id="A0A6I8RNL4"/>
<dbReference type="Ensembl" id="ENSXETT00000087336">
    <property type="protein sequence ID" value="ENSXETP00000083016"/>
    <property type="gene ID" value="ENSXETG00000038445"/>
</dbReference>
<dbReference type="InParanoid" id="A0A6I8RNL4"/>
<keyword evidence="1" id="KW-0472">Membrane</keyword>
<name>A0A6I8RNL4_XENTR</name>
<reference evidence="2" key="2">
    <citation type="submission" date="2020-05" db="UniProtKB">
        <authorList>
            <consortium name="Ensembl"/>
        </authorList>
    </citation>
    <scope>IDENTIFICATION</scope>
</reference>
<protein>
    <submittedName>
        <fullName evidence="2">Uncharacterized protein</fullName>
    </submittedName>
</protein>
<dbReference type="Bgee" id="ENSXETG00000038445">
    <property type="expression patterns" value="Expressed in embryo"/>
</dbReference>
<keyword evidence="1" id="KW-0812">Transmembrane</keyword>
<evidence type="ECO:0000313" key="2">
    <source>
        <dbReference type="Ensembl" id="ENSXETP00000083016"/>
    </source>
</evidence>
<accession>A0A6I8RNL4</accession>
<reference evidence="2" key="1">
    <citation type="journal article" date="2010" name="Science">
        <title>The genome of the Western clawed frog Xenopus tropicalis.</title>
        <authorList>
            <person name="Hellsten U."/>
            <person name="Harland R.M."/>
            <person name="Gilchrist M.J."/>
            <person name="Hendrix D."/>
            <person name="Jurka J."/>
            <person name="Kapitonov V."/>
            <person name="Ovcharenko I."/>
            <person name="Putnam N.H."/>
            <person name="Shu S."/>
            <person name="Taher L."/>
            <person name="Blitz I.L."/>
            <person name="Blumberg B."/>
            <person name="Dichmann D.S."/>
            <person name="Dubchak I."/>
            <person name="Amaya E."/>
            <person name="Detter J.C."/>
            <person name="Fletcher R."/>
            <person name="Gerhard D.S."/>
            <person name="Goodstein D."/>
            <person name="Graves T."/>
            <person name="Grigoriev I.V."/>
            <person name="Grimwood J."/>
            <person name="Kawashima T."/>
            <person name="Lindquist E."/>
            <person name="Lucas S.M."/>
            <person name="Mead P.E."/>
            <person name="Mitros T."/>
            <person name="Ogino H."/>
            <person name="Ohta Y."/>
            <person name="Poliakov A.V."/>
            <person name="Pollet N."/>
            <person name="Robert J."/>
            <person name="Salamov A."/>
            <person name="Sater A.K."/>
            <person name="Schmutz J."/>
            <person name="Terry A."/>
            <person name="Vize P.D."/>
            <person name="Warren W.C."/>
            <person name="Wells D."/>
            <person name="Wills A."/>
            <person name="Wilson R.K."/>
            <person name="Zimmerman L.B."/>
            <person name="Zorn A.M."/>
            <person name="Grainger R."/>
            <person name="Grammer T."/>
            <person name="Khokha M.K."/>
            <person name="Richardson P.M."/>
            <person name="Rokhsar D.S."/>
        </authorList>
    </citation>
    <scope>NUCLEOTIDE SEQUENCE [LARGE SCALE GENOMIC DNA]</scope>
    <source>
        <strain evidence="2">Nigerian</strain>
    </source>
</reference>
<feature type="transmembrane region" description="Helical" evidence="1">
    <location>
        <begin position="6"/>
        <end position="28"/>
    </location>
</feature>
<proteinExistence type="predicted"/>
<evidence type="ECO:0000256" key="1">
    <source>
        <dbReference type="SAM" id="Phobius"/>
    </source>
</evidence>
<sequence length="50" mass="5951">VRLRFYFLVFIVLFSYLFCLQTFVICCINNHPPPHTHIPTHNSVTKCKEL</sequence>